<dbReference type="Proteomes" id="UP000637267">
    <property type="component" value="Unassembled WGS sequence"/>
</dbReference>
<feature type="compositionally biased region" description="Low complexity" evidence="1">
    <location>
        <begin position="77"/>
        <end position="91"/>
    </location>
</feature>
<feature type="region of interest" description="Disordered" evidence="1">
    <location>
        <begin position="1"/>
        <end position="91"/>
    </location>
</feature>
<sequence length="91" mass="9406">MGRQKKGTKEKATPATALATRVPCASRKARLATGTRFAQTPLRRNPAPCCDARRSQGEGKSKATATPTPEINGNGNGNSNGTATANSPHTS</sequence>
<evidence type="ECO:0000256" key="1">
    <source>
        <dbReference type="SAM" id="MobiDB-lite"/>
    </source>
</evidence>
<proteinExistence type="predicted"/>
<reference evidence="3" key="1">
    <citation type="journal article" date="2019" name="Int. J. Syst. Evol. Microbiol.">
        <title>The Global Catalogue of Microorganisms (GCM) 10K type strain sequencing project: providing services to taxonomists for standard genome sequencing and annotation.</title>
        <authorList>
            <consortium name="The Broad Institute Genomics Platform"/>
            <consortium name="The Broad Institute Genome Sequencing Center for Infectious Disease"/>
            <person name="Wu L."/>
            <person name="Ma J."/>
        </authorList>
    </citation>
    <scope>NUCLEOTIDE SEQUENCE [LARGE SCALE GENOMIC DNA]</scope>
    <source>
        <strain evidence="3">CGMCC 1.8859</strain>
    </source>
</reference>
<organism evidence="2 3">
    <name type="scientific">Silvimonas iriomotensis</name>
    <dbReference type="NCBI Taxonomy" id="449662"/>
    <lineage>
        <taxon>Bacteria</taxon>
        <taxon>Pseudomonadati</taxon>
        <taxon>Pseudomonadota</taxon>
        <taxon>Betaproteobacteria</taxon>
        <taxon>Neisseriales</taxon>
        <taxon>Chitinibacteraceae</taxon>
        <taxon>Silvimonas</taxon>
    </lineage>
</organism>
<gene>
    <name evidence="2" type="ORF">GCM10010970_16550</name>
</gene>
<name>A0ABQ2P8N6_9NEIS</name>
<accession>A0ABQ2P8N6</accession>
<protein>
    <submittedName>
        <fullName evidence="2">Uncharacterized protein</fullName>
    </submittedName>
</protein>
<dbReference type="EMBL" id="BMLX01000002">
    <property type="protein sequence ID" value="GGP20707.1"/>
    <property type="molecule type" value="Genomic_DNA"/>
</dbReference>
<comment type="caution">
    <text evidence="2">The sequence shown here is derived from an EMBL/GenBank/DDBJ whole genome shotgun (WGS) entry which is preliminary data.</text>
</comment>
<evidence type="ECO:0000313" key="2">
    <source>
        <dbReference type="EMBL" id="GGP20707.1"/>
    </source>
</evidence>
<feature type="compositionally biased region" description="Basic and acidic residues" evidence="1">
    <location>
        <begin position="51"/>
        <end position="61"/>
    </location>
</feature>
<evidence type="ECO:0000313" key="3">
    <source>
        <dbReference type="Proteomes" id="UP000637267"/>
    </source>
</evidence>
<keyword evidence="3" id="KW-1185">Reference proteome</keyword>